<sequence length="516" mass="57097">MGDSRYRRAPADPSTSPSRFYVLSNRITLFSMPEAIGFPTMEKGDVRYPINPHLIFKIPKKEKETMSKKVFLLISLMVIFATILAACGTPATPTADSSQPQSPTVAGEQPAKKVTLRVLVHQNPPMVEFMEAFNKQFQDRYPNITVDMSVVNANDLSTVSQTRLSANDIDVLDIFGFANGAQPYMKQVDPPNWQQLIEAGLLMDLTGQDFLQYYDTPTINDAGSYNGKVYAVNLGRVIYSGIYYNKALFEQYNVKVPTTWPELVAACETFKGAGIPCMTAGGKDGWPIFVGAYGLIGSIYPDQEALVEGLWTGKIKWNDEKSLEMWRKMQIYARDMMEEGASGIAGDAAPGRFASGAVAMFPGGSWYAPAIEAAQPDFDWGYIPFPGSDNPEDNKYWFGKYDQGWAIANNTPNKEAALLYLKEFSEPANYQAFVDAVGFIPTQPTAKLNTKIGAEIAPYLANFRVGYEQYWVAPKGAGQYANPWASYFKPFGTFDDPVELANKVQEDLQAGLDAVK</sequence>
<dbReference type="Pfam" id="PF01547">
    <property type="entry name" value="SBP_bac_1"/>
    <property type="match status" value="1"/>
</dbReference>
<keyword evidence="2" id="KW-0812">Transmembrane</keyword>
<reference evidence="3" key="1">
    <citation type="journal article" date="2020" name="mSystems">
        <title>Genome- and Community-Level Interaction Insights into Carbon Utilization and Element Cycling Functions of Hydrothermarchaeota in Hydrothermal Sediment.</title>
        <authorList>
            <person name="Zhou Z."/>
            <person name="Liu Y."/>
            <person name="Xu W."/>
            <person name="Pan J."/>
            <person name="Luo Z.H."/>
            <person name="Li M."/>
        </authorList>
    </citation>
    <scope>NUCLEOTIDE SEQUENCE [LARGE SCALE GENOMIC DNA]</scope>
    <source>
        <strain evidence="3">SpSt-556</strain>
    </source>
</reference>
<dbReference type="InterPro" id="IPR050490">
    <property type="entry name" value="Bact_solute-bd_prot1"/>
</dbReference>
<dbReference type="Gene3D" id="3.40.190.10">
    <property type="entry name" value="Periplasmic binding protein-like II"/>
    <property type="match status" value="2"/>
</dbReference>
<protein>
    <submittedName>
        <fullName evidence="3">Extracellular solute-binding protein</fullName>
    </submittedName>
</protein>
<dbReference type="AlphaFoldDB" id="A0A7C4L0K2"/>
<dbReference type="PANTHER" id="PTHR43649">
    <property type="entry name" value="ARABINOSE-BINDING PROTEIN-RELATED"/>
    <property type="match status" value="1"/>
</dbReference>
<feature type="compositionally biased region" description="Polar residues" evidence="1">
    <location>
        <begin position="91"/>
        <end position="104"/>
    </location>
</feature>
<comment type="caution">
    <text evidence="3">The sequence shown here is derived from an EMBL/GenBank/DDBJ whole genome shotgun (WGS) entry which is preliminary data.</text>
</comment>
<evidence type="ECO:0000256" key="2">
    <source>
        <dbReference type="SAM" id="Phobius"/>
    </source>
</evidence>
<gene>
    <name evidence="3" type="ORF">ENT17_09900</name>
</gene>
<evidence type="ECO:0000313" key="3">
    <source>
        <dbReference type="EMBL" id="HGS87918.1"/>
    </source>
</evidence>
<dbReference type="InterPro" id="IPR006059">
    <property type="entry name" value="SBP"/>
</dbReference>
<dbReference type="SUPFAM" id="SSF53850">
    <property type="entry name" value="Periplasmic binding protein-like II"/>
    <property type="match status" value="1"/>
</dbReference>
<accession>A0A7C4L0K2</accession>
<feature type="region of interest" description="Disordered" evidence="1">
    <location>
        <begin position="91"/>
        <end position="110"/>
    </location>
</feature>
<feature type="transmembrane region" description="Helical" evidence="2">
    <location>
        <begin position="70"/>
        <end position="91"/>
    </location>
</feature>
<evidence type="ECO:0000256" key="1">
    <source>
        <dbReference type="SAM" id="MobiDB-lite"/>
    </source>
</evidence>
<proteinExistence type="predicted"/>
<name>A0A7C4L0K2_9CHLR</name>
<dbReference type="EMBL" id="DSXR01000097">
    <property type="protein sequence ID" value="HGS87918.1"/>
    <property type="molecule type" value="Genomic_DNA"/>
</dbReference>
<keyword evidence="2" id="KW-0472">Membrane</keyword>
<organism evidence="3">
    <name type="scientific">Bellilinea caldifistulae</name>
    <dbReference type="NCBI Taxonomy" id="360411"/>
    <lineage>
        <taxon>Bacteria</taxon>
        <taxon>Bacillati</taxon>
        <taxon>Chloroflexota</taxon>
        <taxon>Anaerolineae</taxon>
        <taxon>Anaerolineales</taxon>
        <taxon>Anaerolineaceae</taxon>
        <taxon>Bellilinea</taxon>
    </lineage>
</organism>
<keyword evidence="2" id="KW-1133">Transmembrane helix</keyword>